<accession>A0ACC5RCI8</accession>
<dbReference type="EMBL" id="JAENHL010000008">
    <property type="protein sequence ID" value="MBK1870416.1"/>
    <property type="molecule type" value="Genomic_DNA"/>
</dbReference>
<comment type="caution">
    <text evidence="1">The sequence shown here is derived from an EMBL/GenBank/DDBJ whole genome shotgun (WGS) entry which is preliminary data.</text>
</comment>
<name>A0ACC5RCI8_9HYPH</name>
<protein>
    <submittedName>
        <fullName evidence="1">F0F1 ATP synthase subunit A</fullName>
    </submittedName>
</protein>
<evidence type="ECO:0000313" key="2">
    <source>
        <dbReference type="Proteomes" id="UP000616151"/>
    </source>
</evidence>
<sequence length="236" mass="25888">MIDPIHQFHINTLIDLGPFSLTNSGLWAIIAVACAALLFLLAPKHLIPTRLQSVAESIYEFIDNMTKEVLHENARTYFPFVLTLFTFILFCNVLGLIPYSFTVTSHIIVTLALALVVFIGATLIGFYRNGFGYLKLFVPSGVPGLLLPLVVVIEVVSYFIRPLSLSIRLFANMMAGHMMVKVMAGFVVMLGVTAGWLPLAALVGLYALEVLVAALQAYVFALLTCMYLSDAMGVDH</sequence>
<proteinExistence type="predicted"/>
<organism evidence="1 2">
    <name type="scientific">Taklimakanibacter albus</name>
    <dbReference type="NCBI Taxonomy" id="2800327"/>
    <lineage>
        <taxon>Bacteria</taxon>
        <taxon>Pseudomonadati</taxon>
        <taxon>Pseudomonadota</taxon>
        <taxon>Alphaproteobacteria</taxon>
        <taxon>Hyphomicrobiales</taxon>
        <taxon>Aestuariivirgaceae</taxon>
        <taxon>Taklimakanibacter</taxon>
    </lineage>
</organism>
<reference evidence="1" key="1">
    <citation type="submission" date="2021-01" db="EMBL/GenBank/DDBJ databases">
        <authorList>
            <person name="Sun Q."/>
        </authorList>
    </citation>
    <scope>NUCLEOTIDE SEQUENCE</scope>
    <source>
        <strain evidence="1">YIM B02566</strain>
    </source>
</reference>
<keyword evidence="2" id="KW-1185">Reference proteome</keyword>
<evidence type="ECO:0000313" key="1">
    <source>
        <dbReference type="EMBL" id="MBK1870416.1"/>
    </source>
</evidence>
<dbReference type="Proteomes" id="UP000616151">
    <property type="component" value="Unassembled WGS sequence"/>
</dbReference>
<gene>
    <name evidence="1" type="ORF">JHL16_28890</name>
</gene>